<evidence type="ECO:0000313" key="2">
    <source>
        <dbReference type="EMBL" id="NPC66260.1"/>
    </source>
</evidence>
<comment type="caution">
    <text evidence="2">The sequence shown here is derived from an EMBL/GenBank/DDBJ whole genome shotgun (WGS) entry which is preliminary data.</text>
</comment>
<dbReference type="EMBL" id="JABJWC010000014">
    <property type="protein sequence ID" value="NPC66260.1"/>
    <property type="molecule type" value="Genomic_DNA"/>
</dbReference>
<name>A0ABX2AES5_9PROT</name>
<sequence length="185" mass="20162">MTASFLRHTLAASACTLALATGLMATRPALAQQPMQQTTTEQAQPTPAQQAAIAHDMKTVAEYRLPKDFFTRMMPVIEQIRQSRISPPETPNMTLEETIKRTGDMEALKPILQHNGMSAREFVMGITTFGLTSAVMQHPAQDSKNMPPLNPDNVKLLQSHQAQTQALIQAMGGSEGEGQQPAVPQ</sequence>
<feature type="signal peptide" evidence="1">
    <location>
        <begin position="1"/>
        <end position="31"/>
    </location>
</feature>
<keyword evidence="1" id="KW-0732">Signal</keyword>
<keyword evidence="3" id="KW-1185">Reference proteome</keyword>
<reference evidence="2 3" key="1">
    <citation type="journal article" date="2020" name="Microorganisms">
        <title>Description of Komagataeibacter melaceti sp. nov. and Komagataeibacter melomenusus sp. nov. Isolated from Apple Cider Vinegar.</title>
        <authorList>
            <person name="Maric L."/>
            <person name="Cleenwerck I."/>
            <person name="Accetto T."/>
            <person name="Vandamme P."/>
            <person name="Trcek J."/>
        </authorList>
    </citation>
    <scope>NUCLEOTIDE SEQUENCE [LARGE SCALE GENOMIC DNA]</scope>
    <source>
        <strain evidence="2 3">AV436</strain>
    </source>
</reference>
<proteinExistence type="predicted"/>
<evidence type="ECO:0000256" key="1">
    <source>
        <dbReference type="SAM" id="SignalP"/>
    </source>
</evidence>
<protein>
    <recommendedName>
        <fullName evidence="4">DUF4168 domain-containing protein</fullName>
    </recommendedName>
</protein>
<feature type="chain" id="PRO_5046207347" description="DUF4168 domain-containing protein" evidence="1">
    <location>
        <begin position="32"/>
        <end position="185"/>
    </location>
</feature>
<dbReference type="RefSeq" id="WP_172156562.1">
    <property type="nucleotide sequence ID" value="NZ_JABJWC010000014.1"/>
</dbReference>
<dbReference type="Proteomes" id="UP000623090">
    <property type="component" value="Unassembled WGS sequence"/>
</dbReference>
<accession>A0ABX2AES5</accession>
<evidence type="ECO:0000313" key="3">
    <source>
        <dbReference type="Proteomes" id="UP000623090"/>
    </source>
</evidence>
<gene>
    <name evidence="2" type="ORF">HNW77_07640</name>
</gene>
<evidence type="ECO:0008006" key="4">
    <source>
        <dbReference type="Google" id="ProtNLM"/>
    </source>
</evidence>
<organism evidence="2 3">
    <name type="scientific">Komagataeibacter melomenusus</name>
    <dbReference type="NCBI Taxonomy" id="2766578"/>
    <lineage>
        <taxon>Bacteria</taxon>
        <taxon>Pseudomonadati</taxon>
        <taxon>Pseudomonadota</taxon>
        <taxon>Alphaproteobacteria</taxon>
        <taxon>Acetobacterales</taxon>
        <taxon>Acetobacteraceae</taxon>
        <taxon>Komagataeibacter</taxon>
    </lineage>
</organism>